<evidence type="ECO:0000256" key="1">
    <source>
        <dbReference type="SAM" id="MobiDB-lite"/>
    </source>
</evidence>
<accession>A0ABQ0YYW8</accession>
<protein>
    <submittedName>
        <fullName evidence="2">Uncharacterized protein</fullName>
    </submittedName>
</protein>
<keyword evidence="3" id="KW-1185">Reference proteome</keyword>
<feature type="region of interest" description="Disordered" evidence="1">
    <location>
        <begin position="1"/>
        <end position="26"/>
    </location>
</feature>
<comment type="caution">
    <text evidence="2">The sequence shown here is derived from an EMBL/GenBank/DDBJ whole genome shotgun (WGS) entry which is preliminary data.</text>
</comment>
<evidence type="ECO:0000313" key="2">
    <source>
        <dbReference type="EMBL" id="GES48434.1"/>
    </source>
</evidence>
<evidence type="ECO:0000313" key="3">
    <source>
        <dbReference type="Proteomes" id="UP000390335"/>
    </source>
</evidence>
<gene>
    <name evidence="2" type="ORF">RsS93_10480</name>
</gene>
<reference evidence="2 3" key="1">
    <citation type="journal article" date="2020" name="Genome Biol. Evol.">
        <title>Rhizobium dioscoreae sp. nov., a plant growth-promoting bacterium isolated from yam (Dioscorea species).</title>
        <authorList>
            <person name="Ouyabe M."/>
            <person name="Tanaka N."/>
            <person name="Shiwa Y."/>
            <person name="Fujita N."/>
            <person name="Kikuno H."/>
            <person name="Babil P."/>
            <person name="Shiwachi H."/>
        </authorList>
    </citation>
    <scope>NUCLEOTIDE SEQUENCE [LARGE SCALE GENOMIC DNA]</scope>
    <source>
        <strain evidence="2 3">S-93</strain>
    </source>
</reference>
<sequence>MRCGKRQGTAGKRETGSQQVSAQIGQEAFGAGRGAGFVDQPGKGGGQIHAPIMPWRLPAVIRAGAAMPTALENK</sequence>
<proteinExistence type="predicted"/>
<name>A0ABQ0YYW8_9HYPH</name>
<organism evidence="2 3">
    <name type="scientific">Rhizobium dioscoreae</name>
    <dbReference type="NCBI Taxonomy" id="2653122"/>
    <lineage>
        <taxon>Bacteria</taxon>
        <taxon>Pseudomonadati</taxon>
        <taxon>Pseudomonadota</taxon>
        <taxon>Alphaproteobacteria</taxon>
        <taxon>Hyphomicrobiales</taxon>
        <taxon>Rhizobiaceae</taxon>
        <taxon>Rhizobium/Agrobacterium group</taxon>
        <taxon>Rhizobium</taxon>
    </lineage>
</organism>
<dbReference type="Proteomes" id="UP000390335">
    <property type="component" value="Unassembled WGS sequence"/>
</dbReference>
<dbReference type="EMBL" id="BLAJ01000001">
    <property type="protein sequence ID" value="GES48434.1"/>
    <property type="molecule type" value="Genomic_DNA"/>
</dbReference>